<dbReference type="AlphaFoldDB" id="A0A1I4HTG6"/>
<reference evidence="2" key="1">
    <citation type="submission" date="2016-10" db="EMBL/GenBank/DDBJ databases">
        <authorList>
            <person name="Varghese N."/>
            <person name="Submissions S."/>
        </authorList>
    </citation>
    <scope>NUCLEOTIDE SEQUENCE [LARGE SCALE GENOMIC DNA]</scope>
    <source>
        <strain evidence="2">DSM 13327</strain>
    </source>
</reference>
<dbReference type="EMBL" id="FOTS01000005">
    <property type="protein sequence ID" value="SFL45067.1"/>
    <property type="molecule type" value="Genomic_DNA"/>
</dbReference>
<dbReference type="RefSeq" id="WP_090932997.1">
    <property type="nucleotide sequence ID" value="NZ_FOTS01000005.1"/>
</dbReference>
<organism evidence="1 2">
    <name type="scientific">Pelosinus propionicus DSM 13327</name>
    <dbReference type="NCBI Taxonomy" id="1123291"/>
    <lineage>
        <taxon>Bacteria</taxon>
        <taxon>Bacillati</taxon>
        <taxon>Bacillota</taxon>
        <taxon>Negativicutes</taxon>
        <taxon>Selenomonadales</taxon>
        <taxon>Sporomusaceae</taxon>
        <taxon>Pelosinus</taxon>
    </lineage>
</organism>
<accession>A0A1I4HTG6</accession>
<protein>
    <recommendedName>
        <fullName evidence="3">FlgN protein</fullName>
    </recommendedName>
</protein>
<name>A0A1I4HTG6_9FIRM</name>
<evidence type="ECO:0000313" key="1">
    <source>
        <dbReference type="EMBL" id="SFL45067.1"/>
    </source>
</evidence>
<gene>
    <name evidence="1" type="ORF">SAMN04490355_10058</name>
</gene>
<keyword evidence="2" id="KW-1185">Reference proteome</keyword>
<dbReference type="STRING" id="1123291.SAMN04490355_10058"/>
<dbReference type="OrthoDB" id="1683459at2"/>
<evidence type="ECO:0008006" key="3">
    <source>
        <dbReference type="Google" id="ProtNLM"/>
    </source>
</evidence>
<evidence type="ECO:0000313" key="2">
    <source>
        <dbReference type="Proteomes" id="UP000199520"/>
    </source>
</evidence>
<sequence length="127" mass="14713">MQQENIEFLYIKHCNNLRRLSMEQLQAIKDEQGSRVAELAEQKQIVMDSLIALQEQIDIKDCHTEIGEKVKEILQQIAISEKESQQIIKERCASISKQMLANRKEMNIQAYEEAPSQTHGNLCNIEK</sequence>
<dbReference type="Proteomes" id="UP000199520">
    <property type="component" value="Unassembled WGS sequence"/>
</dbReference>
<proteinExistence type="predicted"/>